<dbReference type="AlphaFoldDB" id="A0A1Q5U8T9"/>
<evidence type="ECO:0000313" key="2">
    <source>
        <dbReference type="Proteomes" id="UP000186955"/>
    </source>
</evidence>
<organism evidence="1 2">
    <name type="scientific">Penicillium subrubescens</name>
    <dbReference type="NCBI Taxonomy" id="1316194"/>
    <lineage>
        <taxon>Eukaryota</taxon>
        <taxon>Fungi</taxon>
        <taxon>Dikarya</taxon>
        <taxon>Ascomycota</taxon>
        <taxon>Pezizomycotina</taxon>
        <taxon>Eurotiomycetes</taxon>
        <taxon>Eurotiomycetidae</taxon>
        <taxon>Eurotiales</taxon>
        <taxon>Aspergillaceae</taxon>
        <taxon>Penicillium</taxon>
    </lineage>
</organism>
<evidence type="ECO:0000313" key="1">
    <source>
        <dbReference type="EMBL" id="OKP08909.1"/>
    </source>
</evidence>
<accession>A0A1Q5U8T9</accession>
<proteinExistence type="predicted"/>
<comment type="caution">
    <text evidence="1">The sequence shown here is derived from an EMBL/GenBank/DDBJ whole genome shotgun (WGS) entry which is preliminary data.</text>
</comment>
<sequence length="108" mass="12310">MPSSTPPENGPRNPPRTLNGLLACTSGHIVFIHSMKPSKLLKESYHFLPLWISGRRAARYVIFRPRRIESTWTRKLCSSRITGNISPLTGMRCYIVLINDFQVDVDQV</sequence>
<name>A0A1Q5U8T9_9EURO</name>
<dbReference type="Proteomes" id="UP000186955">
    <property type="component" value="Unassembled WGS sequence"/>
</dbReference>
<gene>
    <name evidence="1" type="ORF">PENSUB_5490</name>
</gene>
<keyword evidence="2" id="KW-1185">Reference proteome</keyword>
<dbReference type="EMBL" id="MNBE01000560">
    <property type="protein sequence ID" value="OKP08909.1"/>
    <property type="molecule type" value="Genomic_DNA"/>
</dbReference>
<reference evidence="1 2" key="1">
    <citation type="submission" date="2016-10" db="EMBL/GenBank/DDBJ databases">
        <title>Genome sequence of the ascomycete fungus Penicillium subrubescens.</title>
        <authorList>
            <person name="De Vries R.P."/>
            <person name="Peng M."/>
            <person name="Dilokpimol A."/>
            <person name="Hilden K."/>
            <person name="Makela M.R."/>
            <person name="Grigoriev I."/>
            <person name="Riley R."/>
            <person name="Granchi Z."/>
        </authorList>
    </citation>
    <scope>NUCLEOTIDE SEQUENCE [LARGE SCALE GENOMIC DNA]</scope>
    <source>
        <strain evidence="1 2">CBS 132785</strain>
    </source>
</reference>
<protein>
    <submittedName>
        <fullName evidence="1">Uncharacterized protein</fullName>
    </submittedName>
</protein>